<gene>
    <name evidence="1" type="ORF">ABEB36_005401</name>
</gene>
<reference evidence="1 2" key="1">
    <citation type="submission" date="2024-05" db="EMBL/GenBank/DDBJ databases">
        <title>Genetic variation in Jamaican populations of the coffee berry borer (Hypothenemus hampei).</title>
        <authorList>
            <person name="Errbii M."/>
            <person name="Myrie A."/>
        </authorList>
    </citation>
    <scope>NUCLEOTIDE SEQUENCE [LARGE SCALE GENOMIC DNA]</scope>
    <source>
        <strain evidence="1">JA-Hopewell-2020-01-JO</strain>
        <tissue evidence="1">Whole body</tissue>
    </source>
</reference>
<dbReference type="PANTHER" id="PTHR33960">
    <property type="entry name" value="SIMILAR TO KIAA0825 PROTEIN"/>
    <property type="match status" value="1"/>
</dbReference>
<name>A0ABD1EY42_HYPHA</name>
<proteinExistence type="predicted"/>
<sequence length="846" mass="96169">MEVMEDGNLMDKVNILIQRDMEYYKDKQSVLQETVCPGIIGGHLDFPRSASFAAIKLVFWWEDEYEAAYRKPSGFLQKHLENKIEHVETTGGCGGIVKASDPLKFITALSKSANQLLEHLHVLTQEALDHADLTVLTGVPYYNAFNNIPIKLFSLGTIGAAALLKNCLWFYIQILNETKGPSIQPIQTGYKKYHEMCEALAERLLDLHCRLLSLYILQDADCLDWENQKPFFESERGSYIIQMWWLYMQGTKEDLWNTVPPKMAQRVFSGMLNESLTILTVRYTQSCPSEARTELLLVDVSNVLFCVAQMLPSICDSAEELSNSVLNGKSKTLRDIHVKCQELYACFLLRGAPLDSLFKIFKNNTESIAVLKPKLAGPVPWITFALPNIFKMNETSLIQTSDQDYGRTLGIELMVLLAQPQPKWALLLKILCSNNFKILNLLLNEFMQRNVELKKVIPKSVDCGNLLCPADGSCRNVDATSKTLNSFHYYELIMSASFIFLHVGNDEEIKEFFIDVITKPADWAKCFERRQVWNQIRFPWYEALINLATPILALVGETVINALRTGATMYQAMSLIVACFSQYWDILDTSLLRAASLFQEIIPSEITPISDSVLMQILVSSLYTYFITNSEDKKVTFQMSKQNSLESVSNQGPESVANVALAAAESLCSIDEDNKHTDQIEEFLNQVNGRKDEHSSFANLGSESLNAKKSKIIEIVASDLLMSNHGKRSLKLLYHFIKHNTEWLYWKLGISGKNYPDTPNKVLSSSEPLLNKMFYIGYYPFDQLLTKQLKPNWQNLLQTSMGLTLEKVWMQLSCRWEFRNSTSPKLSNHAVEIVNKLSSILKQEKS</sequence>
<comment type="caution">
    <text evidence="1">The sequence shown here is derived from an EMBL/GenBank/DDBJ whole genome shotgun (WGS) entry which is preliminary data.</text>
</comment>
<evidence type="ECO:0000313" key="2">
    <source>
        <dbReference type="Proteomes" id="UP001566132"/>
    </source>
</evidence>
<protein>
    <submittedName>
        <fullName evidence="1">Uncharacterized protein</fullName>
    </submittedName>
</protein>
<dbReference type="Proteomes" id="UP001566132">
    <property type="component" value="Unassembled WGS sequence"/>
</dbReference>
<evidence type="ECO:0000313" key="1">
    <source>
        <dbReference type="EMBL" id="KAL1505958.1"/>
    </source>
</evidence>
<dbReference type="EMBL" id="JBDJPC010000004">
    <property type="protein sequence ID" value="KAL1505958.1"/>
    <property type="molecule type" value="Genomic_DNA"/>
</dbReference>
<dbReference type="InterPro" id="IPR027993">
    <property type="entry name" value="DUF4495"/>
</dbReference>
<accession>A0ABD1EY42</accession>
<dbReference type="Pfam" id="PF14906">
    <property type="entry name" value="DUF4495"/>
    <property type="match status" value="1"/>
</dbReference>
<dbReference type="AlphaFoldDB" id="A0ABD1EY42"/>
<dbReference type="PANTHER" id="PTHR33960:SF1">
    <property type="entry name" value="SIMILAR TO KIAA0825 PROTEIN"/>
    <property type="match status" value="1"/>
</dbReference>
<keyword evidence="2" id="KW-1185">Reference proteome</keyword>
<organism evidence="1 2">
    <name type="scientific">Hypothenemus hampei</name>
    <name type="common">Coffee berry borer</name>
    <dbReference type="NCBI Taxonomy" id="57062"/>
    <lineage>
        <taxon>Eukaryota</taxon>
        <taxon>Metazoa</taxon>
        <taxon>Ecdysozoa</taxon>
        <taxon>Arthropoda</taxon>
        <taxon>Hexapoda</taxon>
        <taxon>Insecta</taxon>
        <taxon>Pterygota</taxon>
        <taxon>Neoptera</taxon>
        <taxon>Endopterygota</taxon>
        <taxon>Coleoptera</taxon>
        <taxon>Polyphaga</taxon>
        <taxon>Cucujiformia</taxon>
        <taxon>Curculionidae</taxon>
        <taxon>Scolytinae</taxon>
        <taxon>Hypothenemus</taxon>
    </lineage>
</organism>